<organism evidence="2 3">
    <name type="scientific">Reticulibacter mediterranei</name>
    <dbReference type="NCBI Taxonomy" id="2778369"/>
    <lineage>
        <taxon>Bacteria</taxon>
        <taxon>Bacillati</taxon>
        <taxon>Chloroflexota</taxon>
        <taxon>Ktedonobacteria</taxon>
        <taxon>Ktedonobacterales</taxon>
        <taxon>Reticulibacteraceae</taxon>
        <taxon>Reticulibacter</taxon>
    </lineage>
</organism>
<dbReference type="InterPro" id="IPR019734">
    <property type="entry name" value="TPR_rpt"/>
</dbReference>
<dbReference type="InterPro" id="IPR001387">
    <property type="entry name" value="Cro/C1-type_HTH"/>
</dbReference>
<dbReference type="InterPro" id="IPR011990">
    <property type="entry name" value="TPR-like_helical_dom_sf"/>
</dbReference>
<dbReference type="AlphaFoldDB" id="A0A8J3IPS3"/>
<evidence type="ECO:0000313" key="3">
    <source>
        <dbReference type="Proteomes" id="UP000597444"/>
    </source>
</evidence>
<evidence type="ECO:0000259" key="1">
    <source>
        <dbReference type="PROSITE" id="PS50943"/>
    </source>
</evidence>
<dbReference type="SMART" id="SM00028">
    <property type="entry name" value="TPR"/>
    <property type="match status" value="9"/>
</dbReference>
<dbReference type="Gene3D" id="1.25.40.10">
    <property type="entry name" value="Tetratricopeptide repeat domain"/>
    <property type="match status" value="4"/>
</dbReference>
<dbReference type="PRINTS" id="PR00364">
    <property type="entry name" value="DISEASERSIST"/>
</dbReference>
<proteinExistence type="predicted"/>
<protein>
    <recommendedName>
        <fullName evidence="1">HTH cro/C1-type domain-containing protein</fullName>
    </recommendedName>
</protein>
<dbReference type="Pfam" id="PF00931">
    <property type="entry name" value="NB-ARC"/>
    <property type="match status" value="1"/>
</dbReference>
<accession>A0A8J3IPS3</accession>
<dbReference type="GO" id="GO:0043531">
    <property type="term" value="F:ADP binding"/>
    <property type="evidence" value="ECO:0007669"/>
    <property type="project" value="InterPro"/>
</dbReference>
<dbReference type="SUPFAM" id="SSF52540">
    <property type="entry name" value="P-loop containing nucleoside triphosphate hydrolases"/>
    <property type="match status" value="1"/>
</dbReference>
<dbReference type="InterPro" id="IPR027417">
    <property type="entry name" value="P-loop_NTPase"/>
</dbReference>
<dbReference type="InterPro" id="IPR002182">
    <property type="entry name" value="NB-ARC"/>
</dbReference>
<dbReference type="Pfam" id="PF17874">
    <property type="entry name" value="TPR_MalT"/>
    <property type="match status" value="1"/>
</dbReference>
<dbReference type="InterPro" id="IPR042197">
    <property type="entry name" value="Apaf_helical"/>
</dbReference>
<dbReference type="Proteomes" id="UP000597444">
    <property type="component" value="Unassembled WGS sequence"/>
</dbReference>
<reference evidence="2" key="1">
    <citation type="submission" date="2020-10" db="EMBL/GenBank/DDBJ databases">
        <title>Taxonomic study of unclassified bacteria belonging to the class Ktedonobacteria.</title>
        <authorList>
            <person name="Yabe S."/>
            <person name="Wang C.M."/>
            <person name="Zheng Y."/>
            <person name="Sakai Y."/>
            <person name="Cavaletti L."/>
            <person name="Monciardini P."/>
            <person name="Donadio S."/>
        </authorList>
    </citation>
    <scope>NUCLEOTIDE SEQUENCE</scope>
    <source>
        <strain evidence="2">ID150040</strain>
    </source>
</reference>
<sequence>MDTNVRTVSRWENGQATPSPTYRERLCLLFEKNARELGILPDSAEKSVEAETPRAAPLFQSKILKHTPLLVDPQIPDITERASSLLGRETLLAQVKHRLLHNNRAALTALNGLPGVGKTALAVALATDQEIQARFRDGILWVGLGPRPNVHALLTRWCMLLTIPHSLAANANDREELGKALHTVIRSRRMLLVIDDAWILEDALAFQVGGGQCAHLLTTRQPQLAYAFAQDGTFLVPELNEADGLSLLARFIPQMVEQDPEGARALVQSVGSLPLALVLMGKYLATQTHSKQPYQLQDVLSTLHRTELHLREHKPLSDEPLTEEQANPLPFSPLYAAVAMSVQQLSPQARHVLSTLTIFPPKPNNFSEEAALTVSQADVETLDELWDIGLLESNRPGRYMLHQVVASYARTQSIDSESQRRFVSYMLHYLLEHVHNYEMLEPELKNIYAAFDTSLALGMQQEMVQSITSLVTIMRTQGLYNQADQYLRSALQAALEIADPSGQIVILRDLATFAELRGDYTQVLQYARRALSLARQHQLFADLSGILTLLGCGFFHCGKHQAASTSFTEGLRLARQEENYQRASILLAYLSRIARYQGQYAQAEIYAQEGLVLARQTDSQETLSQLLLSLAALSIRRGNYDQAEQHALEGLVLARRLGQHEQLGILLSTLGCVATHQGNYALAEGYFQEGLTLTRRAGRLAQVCDLLTNAGVLAIKRAEYAQAERYLDEGLQLARQLKLSPLLPFLLMCFGQVEGLLRKFNQALAYLQEGLEIARQLGATWLICDILINQGEVYLKNQQLDNASKAFHLAITADAGKEHDLRWTAIALYGLSRIAALQGNRAEAYRLGRESLNLASALPADRSEEIKRWQQSFSEQEDILYDAPSIES</sequence>
<dbReference type="Gene3D" id="3.40.50.300">
    <property type="entry name" value="P-loop containing nucleotide triphosphate hydrolases"/>
    <property type="match status" value="1"/>
</dbReference>
<dbReference type="SUPFAM" id="SSF48452">
    <property type="entry name" value="TPR-like"/>
    <property type="match status" value="3"/>
</dbReference>
<gene>
    <name evidence="2" type="ORF">KSF_064210</name>
</gene>
<comment type="caution">
    <text evidence="2">The sequence shown here is derived from an EMBL/GenBank/DDBJ whole genome shotgun (WGS) entry which is preliminary data.</text>
</comment>
<dbReference type="Gene3D" id="1.10.8.430">
    <property type="entry name" value="Helical domain of apoptotic protease-activating factors"/>
    <property type="match status" value="1"/>
</dbReference>
<dbReference type="PANTHER" id="PTHR47691:SF3">
    <property type="entry name" value="HTH-TYPE TRANSCRIPTIONAL REGULATOR RV0890C-RELATED"/>
    <property type="match status" value="1"/>
</dbReference>
<evidence type="ECO:0000313" key="2">
    <source>
        <dbReference type="EMBL" id="GHO96373.1"/>
    </source>
</evidence>
<dbReference type="InterPro" id="IPR041617">
    <property type="entry name" value="TPR_MalT"/>
</dbReference>
<feature type="domain" description="HTH cro/C1-type" evidence="1">
    <location>
        <begin position="7"/>
        <end position="37"/>
    </location>
</feature>
<dbReference type="Pfam" id="PF13374">
    <property type="entry name" value="TPR_10"/>
    <property type="match status" value="1"/>
</dbReference>
<dbReference type="PROSITE" id="PS50943">
    <property type="entry name" value="HTH_CROC1"/>
    <property type="match status" value="1"/>
</dbReference>
<dbReference type="PANTHER" id="PTHR47691">
    <property type="entry name" value="REGULATOR-RELATED"/>
    <property type="match status" value="1"/>
</dbReference>
<dbReference type="EMBL" id="BNJK01000001">
    <property type="protein sequence ID" value="GHO96373.1"/>
    <property type="molecule type" value="Genomic_DNA"/>
</dbReference>
<name>A0A8J3IPS3_9CHLR</name>
<keyword evidence="3" id="KW-1185">Reference proteome</keyword>